<dbReference type="RefSeq" id="WP_377583438.1">
    <property type="nucleotide sequence ID" value="NZ_JBHTKA010000008.1"/>
</dbReference>
<evidence type="ECO:0000313" key="3">
    <source>
        <dbReference type="Proteomes" id="UP001597112"/>
    </source>
</evidence>
<sequence length="128" mass="14925">MKTLLPVLLLLIGATRAFAYDSGIAIQTEDRTGILVSVNGKLYNKQPGKVVRVRSMPGLFHLEVKVLNPWNKQWYIVRKDVRVEKGFEFQYKVVFVNKLKPEIIEVKKYPIYSKYFLNPNLYNRHPVS</sequence>
<feature type="signal peptide" evidence="1">
    <location>
        <begin position="1"/>
        <end position="19"/>
    </location>
</feature>
<feature type="chain" id="PRO_5045850962" description="PEGA domain-containing protein" evidence="1">
    <location>
        <begin position="20"/>
        <end position="128"/>
    </location>
</feature>
<evidence type="ECO:0008006" key="4">
    <source>
        <dbReference type="Google" id="ProtNLM"/>
    </source>
</evidence>
<dbReference type="Proteomes" id="UP001597112">
    <property type="component" value="Unassembled WGS sequence"/>
</dbReference>
<organism evidence="2 3">
    <name type="scientific">Ohtaekwangia kribbensis</name>
    <dbReference type="NCBI Taxonomy" id="688913"/>
    <lineage>
        <taxon>Bacteria</taxon>
        <taxon>Pseudomonadati</taxon>
        <taxon>Bacteroidota</taxon>
        <taxon>Cytophagia</taxon>
        <taxon>Cytophagales</taxon>
        <taxon>Fulvivirgaceae</taxon>
        <taxon>Ohtaekwangia</taxon>
    </lineage>
</organism>
<dbReference type="EMBL" id="JBHTKA010000008">
    <property type="protein sequence ID" value="MFD1002387.1"/>
    <property type="molecule type" value="Genomic_DNA"/>
</dbReference>
<accession>A0ABW3KBM7</accession>
<protein>
    <recommendedName>
        <fullName evidence="4">PEGA domain-containing protein</fullName>
    </recommendedName>
</protein>
<keyword evidence="3" id="KW-1185">Reference proteome</keyword>
<reference evidence="3" key="1">
    <citation type="journal article" date="2019" name="Int. J. Syst. Evol. Microbiol.">
        <title>The Global Catalogue of Microorganisms (GCM) 10K type strain sequencing project: providing services to taxonomists for standard genome sequencing and annotation.</title>
        <authorList>
            <consortium name="The Broad Institute Genomics Platform"/>
            <consortium name="The Broad Institute Genome Sequencing Center for Infectious Disease"/>
            <person name="Wu L."/>
            <person name="Ma J."/>
        </authorList>
    </citation>
    <scope>NUCLEOTIDE SEQUENCE [LARGE SCALE GENOMIC DNA]</scope>
    <source>
        <strain evidence="3">CCUG 58938</strain>
    </source>
</reference>
<gene>
    <name evidence="2" type="ORF">ACFQ21_23880</name>
</gene>
<name>A0ABW3KBM7_9BACT</name>
<comment type="caution">
    <text evidence="2">The sequence shown here is derived from an EMBL/GenBank/DDBJ whole genome shotgun (WGS) entry which is preliminary data.</text>
</comment>
<keyword evidence="1" id="KW-0732">Signal</keyword>
<evidence type="ECO:0000256" key="1">
    <source>
        <dbReference type="SAM" id="SignalP"/>
    </source>
</evidence>
<proteinExistence type="predicted"/>
<evidence type="ECO:0000313" key="2">
    <source>
        <dbReference type="EMBL" id="MFD1002387.1"/>
    </source>
</evidence>